<sequence>MAAFWPTTAPSLVILTQAHIAFSCGLHIKGFFVTSPT</sequence>
<evidence type="ECO:0000313" key="2">
    <source>
        <dbReference type="Proteomes" id="UP000188388"/>
    </source>
</evidence>
<name>A0A1R3VA45_9HYPH</name>
<dbReference type="AlphaFoldDB" id="A0A1R3VA45"/>
<proteinExistence type="predicted"/>
<gene>
    <name evidence="1" type="ORF">BQ8794_30245</name>
</gene>
<dbReference type="STRING" id="1631249.BQ8794_30245"/>
<organism evidence="1 2">
    <name type="scientific">Mesorhizobium prunaredense</name>
    <dbReference type="NCBI Taxonomy" id="1631249"/>
    <lineage>
        <taxon>Bacteria</taxon>
        <taxon>Pseudomonadati</taxon>
        <taxon>Pseudomonadota</taxon>
        <taxon>Alphaproteobacteria</taxon>
        <taxon>Hyphomicrobiales</taxon>
        <taxon>Phyllobacteriaceae</taxon>
        <taxon>Mesorhizobium</taxon>
    </lineage>
</organism>
<keyword evidence="2" id="KW-1185">Reference proteome</keyword>
<dbReference type="EMBL" id="FTPD01000023">
    <property type="protein sequence ID" value="SIT56796.1"/>
    <property type="molecule type" value="Genomic_DNA"/>
</dbReference>
<reference evidence="2" key="1">
    <citation type="submission" date="2017-01" db="EMBL/GenBank/DDBJ databases">
        <authorList>
            <person name="Brunel B."/>
        </authorList>
    </citation>
    <scope>NUCLEOTIDE SEQUENCE [LARGE SCALE GENOMIC DNA]</scope>
</reference>
<protein>
    <submittedName>
        <fullName evidence="1">Uncharacterized protein</fullName>
    </submittedName>
</protein>
<evidence type="ECO:0000313" key="1">
    <source>
        <dbReference type="EMBL" id="SIT56796.1"/>
    </source>
</evidence>
<dbReference type="Proteomes" id="UP000188388">
    <property type="component" value="Unassembled WGS sequence"/>
</dbReference>
<accession>A0A1R3VA45</accession>